<evidence type="ECO:0000313" key="1">
    <source>
        <dbReference type="EMBL" id="EFE43802.1"/>
    </source>
</evidence>
<gene>
    <name evidence="1" type="ORF">TRV_01376</name>
</gene>
<dbReference type="HOGENOM" id="CLU_031559_3_0_1"/>
<keyword evidence="2" id="KW-1185">Reference proteome</keyword>
<protein>
    <submittedName>
        <fullName evidence="1">Uncharacterized protein</fullName>
    </submittedName>
</protein>
<dbReference type="InterPro" id="IPR021838">
    <property type="entry name" value="DUF3431"/>
</dbReference>
<reference evidence="2" key="1">
    <citation type="journal article" date="2011" name="Genome Biol.">
        <title>Comparative and functional genomics provide insights into the pathogenicity of dermatophytic fungi.</title>
        <authorList>
            <person name="Burmester A."/>
            <person name="Shelest E."/>
            <person name="Gloeckner G."/>
            <person name="Heddergott C."/>
            <person name="Schindler S."/>
            <person name="Staib P."/>
            <person name="Heidel A."/>
            <person name="Felder M."/>
            <person name="Petzold A."/>
            <person name="Szafranski K."/>
            <person name="Feuermann M."/>
            <person name="Pedruzzi I."/>
            <person name="Priebe S."/>
            <person name="Groth M."/>
            <person name="Winkler R."/>
            <person name="Li W."/>
            <person name="Kniemeyer O."/>
            <person name="Schroeckh V."/>
            <person name="Hertweck C."/>
            <person name="Hube B."/>
            <person name="White T.C."/>
            <person name="Platzer M."/>
            <person name="Guthke R."/>
            <person name="Heitman J."/>
            <person name="Woestemeyer J."/>
            <person name="Zipfel P.F."/>
            <person name="Monod M."/>
            <person name="Brakhage A.A."/>
        </authorList>
    </citation>
    <scope>NUCLEOTIDE SEQUENCE [LARGE SCALE GENOMIC DNA]</scope>
    <source>
        <strain evidence="2">HKI 0517</strain>
    </source>
</reference>
<dbReference type="AlphaFoldDB" id="D4D2S0"/>
<dbReference type="PANTHER" id="PTHR37490:SF3">
    <property type="entry name" value="DUF3431 DOMAIN CONTAINING PROTEIN"/>
    <property type="match status" value="1"/>
</dbReference>
<organism evidence="1 2">
    <name type="scientific">Trichophyton verrucosum (strain HKI 0517)</name>
    <dbReference type="NCBI Taxonomy" id="663202"/>
    <lineage>
        <taxon>Eukaryota</taxon>
        <taxon>Fungi</taxon>
        <taxon>Dikarya</taxon>
        <taxon>Ascomycota</taxon>
        <taxon>Pezizomycotina</taxon>
        <taxon>Eurotiomycetes</taxon>
        <taxon>Eurotiomycetidae</taxon>
        <taxon>Onygenales</taxon>
        <taxon>Arthrodermataceae</taxon>
        <taxon>Trichophyton</taxon>
    </lineage>
</organism>
<sequence length="361" mass="42488">MYPIHSAQMTFSSFMAKRWTRRRLHLLIALILTTIVYLSLCSFDPIIPLKAALPYSRYGHRFRHGSHGGRPTNPYVLQAARKDDNTVEMVIASKKSENVTWLHDYLPDWKKNIYVVDNSSADFTVPQDKGREAMVFLTWATLFPEKLLYIHDSNQASRYIIDRYDSLPGNIFFHHAQRFQWHNDDPNYDALNLLQQFRLDYLKEEGYTNLRCDWALGCPSAIRPWVDAIVFLPNEHISSKHVYKKSFEQLFPDQSVPETVGVACCSQFAVRREIIQQRPKSEYIRYRKWLLDTELSDQLSGRVFEYSWHSMSYSQHVLRSNLKLCANMESLSYVWQESYTLSQCQYLLLQNVRTMPYDLPV</sequence>
<dbReference type="EMBL" id="ACYE01000077">
    <property type="protein sequence ID" value="EFE43802.1"/>
    <property type="molecule type" value="Genomic_DNA"/>
</dbReference>
<dbReference type="RefSeq" id="XP_003024413.1">
    <property type="nucleotide sequence ID" value="XM_003024367.1"/>
</dbReference>
<dbReference type="OrthoDB" id="426718at2759"/>
<proteinExistence type="predicted"/>
<evidence type="ECO:0000313" key="2">
    <source>
        <dbReference type="Proteomes" id="UP000008383"/>
    </source>
</evidence>
<comment type="caution">
    <text evidence="1">The sequence shown here is derived from an EMBL/GenBank/DDBJ whole genome shotgun (WGS) entry which is preliminary data.</text>
</comment>
<dbReference type="Proteomes" id="UP000008383">
    <property type="component" value="Unassembled WGS sequence"/>
</dbReference>
<dbReference type="GeneID" id="9579635"/>
<dbReference type="PANTHER" id="PTHR37490">
    <property type="entry name" value="EXPRESSED PROTEIN"/>
    <property type="match status" value="1"/>
</dbReference>
<dbReference type="KEGG" id="tve:TRV_01376"/>
<accession>D4D2S0</accession>
<dbReference type="Pfam" id="PF11913">
    <property type="entry name" value="DUF3431"/>
    <property type="match status" value="2"/>
</dbReference>
<name>D4D2S0_TRIVH</name>